<gene>
    <name evidence="2" type="ORF">GLV81_02425</name>
</gene>
<evidence type="ECO:0000313" key="3">
    <source>
        <dbReference type="Proteomes" id="UP000426027"/>
    </source>
</evidence>
<protein>
    <recommendedName>
        <fullName evidence="1">GH29D-like beta-sandwich domain-containing protein</fullName>
    </recommendedName>
</protein>
<evidence type="ECO:0000313" key="2">
    <source>
        <dbReference type="EMBL" id="QGW27113.1"/>
    </source>
</evidence>
<dbReference type="Pfam" id="PF13290">
    <property type="entry name" value="CHB_HEX_C_1"/>
    <property type="match status" value="1"/>
</dbReference>
<dbReference type="EMBL" id="CP046566">
    <property type="protein sequence ID" value="QGW27113.1"/>
    <property type="molecule type" value="Genomic_DNA"/>
</dbReference>
<feature type="domain" description="GH29D-like beta-sandwich" evidence="1">
    <location>
        <begin position="37"/>
        <end position="97"/>
    </location>
</feature>
<keyword evidence="3" id="KW-1185">Reference proteome</keyword>
<evidence type="ECO:0000259" key="1">
    <source>
        <dbReference type="Pfam" id="PF13290"/>
    </source>
</evidence>
<sequence>MKASLIIIGILCSIAGLAQPYELAAPLLRYQSIFIENETKVSMAFDMQGASIRYTLNGDEPNEKSNKYRSPIVLHQHKTVVKAKAFAKGYKPSATVTQTFYPTGYRISSITTSMPNEKYNGLPQLLTDNLSGGSNHSNGSWLGYNSDSVVVEVSLSSPQQLSTVMLHVLFNQPAWIFTPEKIRIYNQQQQCIAEKTFAVEQQKTAVAEGIEVALPTALQQQLRIVIYPLQQLPEWHDGKGQKAWFFIDEIKLY</sequence>
<dbReference type="KEGG" id="fls:GLV81_02425"/>
<dbReference type="AlphaFoldDB" id="A0A6I6G6P7"/>
<dbReference type="InterPro" id="IPR059177">
    <property type="entry name" value="GH29D-like_dom"/>
</dbReference>
<accession>A0A6I6G6P7</accession>
<dbReference type="Proteomes" id="UP000426027">
    <property type="component" value="Chromosome"/>
</dbReference>
<reference evidence="2 3" key="1">
    <citation type="submission" date="2019-11" db="EMBL/GenBank/DDBJ databases">
        <authorList>
            <person name="Im W.T."/>
        </authorList>
    </citation>
    <scope>NUCLEOTIDE SEQUENCE [LARGE SCALE GENOMIC DNA]</scope>
    <source>
        <strain evidence="2 3">SB-02</strain>
    </source>
</reference>
<dbReference type="RefSeq" id="WP_157476543.1">
    <property type="nucleotide sequence ID" value="NZ_CP046566.1"/>
</dbReference>
<name>A0A6I6G6P7_9BACT</name>
<proteinExistence type="predicted"/>
<organism evidence="2 3">
    <name type="scientific">Phnomibacter ginsenosidimutans</name>
    <dbReference type="NCBI Taxonomy" id="2676868"/>
    <lineage>
        <taxon>Bacteria</taxon>
        <taxon>Pseudomonadati</taxon>
        <taxon>Bacteroidota</taxon>
        <taxon>Chitinophagia</taxon>
        <taxon>Chitinophagales</taxon>
        <taxon>Chitinophagaceae</taxon>
        <taxon>Phnomibacter</taxon>
    </lineage>
</organism>